<dbReference type="EMBL" id="JBHTIS010000097">
    <property type="protein sequence ID" value="MFD1044664.1"/>
    <property type="molecule type" value="Genomic_DNA"/>
</dbReference>
<accession>A0ABW3M5L0</accession>
<evidence type="ECO:0000313" key="2">
    <source>
        <dbReference type="Proteomes" id="UP001597045"/>
    </source>
</evidence>
<gene>
    <name evidence="1" type="ORF">ACFQ1S_03180</name>
</gene>
<evidence type="ECO:0000313" key="1">
    <source>
        <dbReference type="EMBL" id="MFD1044664.1"/>
    </source>
</evidence>
<reference evidence="2" key="1">
    <citation type="journal article" date="2019" name="Int. J. Syst. Evol. Microbiol.">
        <title>The Global Catalogue of Microorganisms (GCM) 10K type strain sequencing project: providing services to taxonomists for standard genome sequencing and annotation.</title>
        <authorList>
            <consortium name="The Broad Institute Genomics Platform"/>
            <consortium name="The Broad Institute Genome Sequencing Center for Infectious Disease"/>
            <person name="Wu L."/>
            <person name="Ma J."/>
        </authorList>
    </citation>
    <scope>NUCLEOTIDE SEQUENCE [LARGE SCALE GENOMIC DNA]</scope>
    <source>
        <strain evidence="2">JCM 31486</strain>
    </source>
</reference>
<proteinExistence type="predicted"/>
<comment type="caution">
    <text evidence="1">The sequence shown here is derived from an EMBL/GenBank/DDBJ whole genome shotgun (WGS) entry which is preliminary data.</text>
</comment>
<keyword evidence="2" id="KW-1185">Reference proteome</keyword>
<organism evidence="1 2">
    <name type="scientific">Kibdelosporangium lantanae</name>
    <dbReference type="NCBI Taxonomy" id="1497396"/>
    <lineage>
        <taxon>Bacteria</taxon>
        <taxon>Bacillati</taxon>
        <taxon>Actinomycetota</taxon>
        <taxon>Actinomycetes</taxon>
        <taxon>Pseudonocardiales</taxon>
        <taxon>Pseudonocardiaceae</taxon>
        <taxon>Kibdelosporangium</taxon>
    </lineage>
</organism>
<protein>
    <submittedName>
        <fullName evidence="1">Uncharacterized protein</fullName>
    </submittedName>
</protein>
<name>A0ABW3M5L0_9PSEU</name>
<sequence length="173" mass="19373">MRVISIGRNRTLLDRLTAALEARGHEAVSTSDEDDPLIDNPYDVVGFGRAVTPETRARLETLLRAHNPDIAAYRGMCPEVGVLVAQAEYELARRDDSVVAGFELVDDEVRFEVHQPVALTWKIRHVNVLFRGSDRVLQERTYEVGEHVVPVEPRAGRNFLQVDAQGTVFVAQL</sequence>
<dbReference type="Proteomes" id="UP001597045">
    <property type="component" value="Unassembled WGS sequence"/>
</dbReference>